<dbReference type="PANTHER" id="PTHR36319:SF1">
    <property type="entry name" value="PROTEIN GIGANTEA"/>
    <property type="match status" value="1"/>
</dbReference>
<dbReference type="AlphaFoldDB" id="A0AA38H172"/>
<dbReference type="Proteomes" id="UP000824469">
    <property type="component" value="Unassembled WGS sequence"/>
</dbReference>
<organism evidence="1 2">
    <name type="scientific">Taxus chinensis</name>
    <name type="common">Chinese yew</name>
    <name type="synonym">Taxus wallichiana var. chinensis</name>
    <dbReference type="NCBI Taxonomy" id="29808"/>
    <lineage>
        <taxon>Eukaryota</taxon>
        <taxon>Viridiplantae</taxon>
        <taxon>Streptophyta</taxon>
        <taxon>Embryophyta</taxon>
        <taxon>Tracheophyta</taxon>
        <taxon>Spermatophyta</taxon>
        <taxon>Pinopsida</taxon>
        <taxon>Pinidae</taxon>
        <taxon>Conifers II</taxon>
        <taxon>Cupressales</taxon>
        <taxon>Taxaceae</taxon>
        <taxon>Taxus</taxon>
    </lineage>
</organism>
<reference evidence="1 2" key="1">
    <citation type="journal article" date="2021" name="Nat. Plants">
        <title>The Taxus genome provides insights into paclitaxel biosynthesis.</title>
        <authorList>
            <person name="Xiong X."/>
            <person name="Gou J."/>
            <person name="Liao Q."/>
            <person name="Li Y."/>
            <person name="Zhou Q."/>
            <person name="Bi G."/>
            <person name="Li C."/>
            <person name="Du R."/>
            <person name="Wang X."/>
            <person name="Sun T."/>
            <person name="Guo L."/>
            <person name="Liang H."/>
            <person name="Lu P."/>
            <person name="Wu Y."/>
            <person name="Zhang Z."/>
            <person name="Ro D.K."/>
            <person name="Shang Y."/>
            <person name="Huang S."/>
            <person name="Yan J."/>
        </authorList>
    </citation>
    <scope>NUCLEOTIDE SEQUENCE [LARGE SCALE GENOMIC DNA]</scope>
    <source>
        <strain evidence="1">Ta-2019</strain>
    </source>
</reference>
<dbReference type="PRINTS" id="PR02081">
    <property type="entry name" value="GIGANTEA"/>
</dbReference>
<dbReference type="PANTHER" id="PTHR36319">
    <property type="entry name" value="PROTEIN GIGANTEA"/>
    <property type="match status" value="1"/>
</dbReference>
<evidence type="ECO:0000313" key="1">
    <source>
        <dbReference type="EMBL" id="KAH9331277.1"/>
    </source>
</evidence>
<accession>A0AA38H172</accession>
<comment type="caution">
    <text evidence="1">The sequence shown here is derived from an EMBL/GenBank/DDBJ whole genome shotgun (WGS) entry which is preliminary data.</text>
</comment>
<evidence type="ECO:0000313" key="2">
    <source>
        <dbReference type="Proteomes" id="UP000824469"/>
    </source>
</evidence>
<feature type="non-terminal residue" evidence="1">
    <location>
        <position position="1"/>
    </location>
</feature>
<dbReference type="GO" id="GO:0005634">
    <property type="term" value="C:nucleus"/>
    <property type="evidence" value="ECO:0007669"/>
    <property type="project" value="TreeGrafter"/>
</dbReference>
<dbReference type="GO" id="GO:0042752">
    <property type="term" value="P:regulation of circadian rhythm"/>
    <property type="evidence" value="ECO:0007669"/>
    <property type="project" value="TreeGrafter"/>
</dbReference>
<dbReference type="InterPro" id="IPR026211">
    <property type="entry name" value="GIGANTEA"/>
</dbReference>
<protein>
    <recommendedName>
        <fullName evidence="3">Gigantea</fullName>
    </recommendedName>
</protein>
<evidence type="ECO:0008006" key="3">
    <source>
        <dbReference type="Google" id="ProtNLM"/>
    </source>
</evidence>
<proteinExistence type="predicted"/>
<name>A0AA38H172_TAXCH</name>
<feature type="non-terminal residue" evidence="1">
    <location>
        <position position="405"/>
    </location>
</feature>
<keyword evidence="2" id="KW-1185">Reference proteome</keyword>
<dbReference type="EMBL" id="JAHRHJ020000001">
    <property type="protein sequence ID" value="KAH9331277.1"/>
    <property type="molecule type" value="Genomic_DNA"/>
</dbReference>
<gene>
    <name evidence="1" type="ORF">KI387_003385</name>
</gene>
<dbReference type="GO" id="GO:0006950">
    <property type="term" value="P:response to stress"/>
    <property type="evidence" value="ECO:0007669"/>
    <property type="project" value="TreeGrafter"/>
</dbReference>
<sequence>IVAYVELFGQYTSDEFPHDIAELIHNHYPNEEACLLDNVLATFVLHHPEHGHTFIHPLLSLIIERVVIYDKKIPPFSSFISLFSPSSKKDYSEQWAVACLGILRVLTHYNRPLLGNEVDRVKNGAIERSVSGNCASTSKSRDKEQLGDFPRQYQEKKPLRLLTPWITDSLLAASLGIRSDYFRWCGGVMGKYAAGGELKPPTTAGGQGLGKHPQLMPSTPRWAVANGAGVILSVCDDEVARYETANLTSTAVPVLLLPPPTTALDEHLIAGLPPLEPFANLFHRYYAIAAPSSTQRLLLGLLEAPPSWAPDALDAAVQLVGLLRHAEDYASTVRLPKNWFSYAFSACNWYSSVHERQYCCRSCSSIVIPHHFTAWLAFFLLLDMLKGLMFSVTCMVPLVLQESES</sequence>